<accession>A0ABQ9IUY7</accession>
<feature type="coiled-coil region" evidence="2">
    <location>
        <begin position="1"/>
        <end position="60"/>
    </location>
</feature>
<dbReference type="Proteomes" id="UP001162164">
    <property type="component" value="Unassembled WGS sequence"/>
</dbReference>
<evidence type="ECO:0000259" key="3">
    <source>
        <dbReference type="Pfam" id="PF05667"/>
    </source>
</evidence>
<evidence type="ECO:0000256" key="2">
    <source>
        <dbReference type="SAM" id="Coils"/>
    </source>
</evidence>
<evidence type="ECO:0000313" key="5">
    <source>
        <dbReference type="Proteomes" id="UP001162164"/>
    </source>
</evidence>
<dbReference type="PANTHER" id="PTHR15668">
    <property type="entry name" value="JM1 PROTEIN"/>
    <property type="match status" value="1"/>
</dbReference>
<protein>
    <recommendedName>
        <fullName evidence="1">Coiled-coil domain-containing protein 22 homolog</fullName>
    </recommendedName>
</protein>
<dbReference type="Pfam" id="PF05667">
    <property type="entry name" value="CCDC22_CC"/>
    <property type="match status" value="1"/>
</dbReference>
<evidence type="ECO:0000256" key="1">
    <source>
        <dbReference type="ARBA" id="ARBA00017553"/>
    </source>
</evidence>
<dbReference type="PANTHER" id="PTHR15668:SF4">
    <property type="entry name" value="COILED-COIL DOMAIN-CONTAINING PROTEIN 22"/>
    <property type="match status" value="1"/>
</dbReference>
<comment type="caution">
    <text evidence="4">The sequence shown here is derived from an EMBL/GenBank/DDBJ whole genome shotgun (WGS) entry which is preliminary data.</text>
</comment>
<dbReference type="InterPro" id="IPR048348">
    <property type="entry name" value="CCDC22_CC"/>
</dbReference>
<reference evidence="4" key="1">
    <citation type="journal article" date="2023" name="Insect Mol. Biol.">
        <title>Genome sequencing provides insights into the evolution of gene families encoding plant cell wall-degrading enzymes in longhorned beetles.</title>
        <authorList>
            <person name="Shin N.R."/>
            <person name="Okamura Y."/>
            <person name="Kirsch R."/>
            <person name="Pauchet Y."/>
        </authorList>
    </citation>
    <scope>NUCLEOTIDE SEQUENCE</scope>
    <source>
        <strain evidence="4">MMC_N1</strain>
    </source>
</reference>
<organism evidence="4 5">
    <name type="scientific">Molorchus minor</name>
    <dbReference type="NCBI Taxonomy" id="1323400"/>
    <lineage>
        <taxon>Eukaryota</taxon>
        <taxon>Metazoa</taxon>
        <taxon>Ecdysozoa</taxon>
        <taxon>Arthropoda</taxon>
        <taxon>Hexapoda</taxon>
        <taxon>Insecta</taxon>
        <taxon>Pterygota</taxon>
        <taxon>Neoptera</taxon>
        <taxon>Endopterygota</taxon>
        <taxon>Coleoptera</taxon>
        <taxon>Polyphaga</taxon>
        <taxon>Cucujiformia</taxon>
        <taxon>Chrysomeloidea</taxon>
        <taxon>Cerambycidae</taxon>
        <taxon>Lamiinae</taxon>
        <taxon>Monochamini</taxon>
        <taxon>Molorchus</taxon>
    </lineage>
</organism>
<keyword evidence="5" id="KW-1185">Reference proteome</keyword>
<sequence length="226" mass="26592">MTKLRNIIQNATDRLVELTNQWNEVQTPLLNEYRSLQNTLTAEEAKIQEEQIKFNNIKETQRKLVEDLKEKTHLETTLMQKCQQVTRSNNRSAYTRRILEIISNIRKQNYEIQKVLKDTREIQKDINILTGQVDRSFTLSEELIFFDAKQDECARKAYKLLATLRDECSSILKAVTDLGLAERESRNLQEQIETERSKEVAAKLERVCSDLEQIQKETQSIIEIRF</sequence>
<feature type="domain" description="CCDC22 coiled-coil" evidence="3">
    <location>
        <begin position="1"/>
        <end position="198"/>
    </location>
</feature>
<name>A0ABQ9IUY7_9CUCU</name>
<gene>
    <name evidence="4" type="ORF">NQ317_011452</name>
</gene>
<proteinExistence type="predicted"/>
<keyword evidence="2" id="KW-0175">Coiled coil</keyword>
<dbReference type="EMBL" id="JAPWTJ010002364">
    <property type="protein sequence ID" value="KAJ8966465.1"/>
    <property type="molecule type" value="Genomic_DNA"/>
</dbReference>
<dbReference type="InterPro" id="IPR008530">
    <property type="entry name" value="CCDC22"/>
</dbReference>
<evidence type="ECO:0000313" key="4">
    <source>
        <dbReference type="EMBL" id="KAJ8966465.1"/>
    </source>
</evidence>